<comment type="caution">
    <text evidence="3">The sequence shown here is derived from an EMBL/GenBank/DDBJ whole genome shotgun (WGS) entry which is preliminary data.</text>
</comment>
<evidence type="ECO:0000313" key="3">
    <source>
        <dbReference type="EMBL" id="RJG22950.1"/>
    </source>
</evidence>
<dbReference type="PANTHER" id="PTHR45138">
    <property type="entry name" value="REGULATORY COMPONENTS OF SENSORY TRANSDUCTION SYSTEM"/>
    <property type="match status" value="1"/>
</dbReference>
<protein>
    <submittedName>
        <fullName evidence="3">GGDEF domain-containing protein</fullName>
    </submittedName>
</protein>
<dbReference type="AlphaFoldDB" id="A0A3A3GFQ8"/>
<feature type="transmembrane region" description="Helical" evidence="1">
    <location>
        <begin position="32"/>
        <end position="49"/>
    </location>
</feature>
<accession>A0A3A3GFQ8</accession>
<dbReference type="PANTHER" id="PTHR45138:SF6">
    <property type="entry name" value="DIGUANYLATE CYCLASE DGCN"/>
    <property type="match status" value="1"/>
</dbReference>
<evidence type="ECO:0000313" key="4">
    <source>
        <dbReference type="Proteomes" id="UP000266177"/>
    </source>
</evidence>
<keyword evidence="1" id="KW-1133">Transmembrane helix</keyword>
<dbReference type="Gene3D" id="3.30.70.270">
    <property type="match status" value="1"/>
</dbReference>
<organism evidence="3 4">
    <name type="scientific">Paenibacillus thiaminolyticus</name>
    <name type="common">Bacillus thiaminolyticus</name>
    <dbReference type="NCBI Taxonomy" id="49283"/>
    <lineage>
        <taxon>Bacteria</taxon>
        <taxon>Bacillati</taxon>
        <taxon>Bacillota</taxon>
        <taxon>Bacilli</taxon>
        <taxon>Bacillales</taxon>
        <taxon>Paenibacillaceae</taxon>
        <taxon>Paenibacillus</taxon>
    </lineage>
</organism>
<dbReference type="CDD" id="cd01949">
    <property type="entry name" value="GGDEF"/>
    <property type="match status" value="1"/>
</dbReference>
<dbReference type="SMART" id="SM00267">
    <property type="entry name" value="GGDEF"/>
    <property type="match status" value="1"/>
</dbReference>
<feature type="domain" description="GGDEF" evidence="2">
    <location>
        <begin position="89"/>
        <end position="223"/>
    </location>
</feature>
<dbReference type="GO" id="GO:0052621">
    <property type="term" value="F:diguanylate cyclase activity"/>
    <property type="evidence" value="ECO:0007669"/>
    <property type="project" value="TreeGrafter"/>
</dbReference>
<dbReference type="InterPro" id="IPR000160">
    <property type="entry name" value="GGDEF_dom"/>
</dbReference>
<feature type="transmembrane region" description="Helical" evidence="1">
    <location>
        <begin position="7"/>
        <end position="26"/>
    </location>
</feature>
<gene>
    <name evidence="3" type="ORF">DQX05_15500</name>
</gene>
<dbReference type="InterPro" id="IPR050469">
    <property type="entry name" value="Diguanylate_Cyclase"/>
</dbReference>
<dbReference type="OrthoDB" id="9759607at2"/>
<dbReference type="SUPFAM" id="SSF55073">
    <property type="entry name" value="Nucleotide cyclase"/>
    <property type="match status" value="1"/>
</dbReference>
<dbReference type="InterPro" id="IPR043128">
    <property type="entry name" value="Rev_trsase/Diguanyl_cyclase"/>
</dbReference>
<dbReference type="GO" id="GO:0043709">
    <property type="term" value="P:cell adhesion involved in single-species biofilm formation"/>
    <property type="evidence" value="ECO:0007669"/>
    <property type="project" value="TreeGrafter"/>
</dbReference>
<proteinExistence type="predicted"/>
<evidence type="ECO:0000256" key="1">
    <source>
        <dbReference type="SAM" id="Phobius"/>
    </source>
</evidence>
<dbReference type="Proteomes" id="UP000266177">
    <property type="component" value="Unassembled WGS sequence"/>
</dbReference>
<dbReference type="Pfam" id="PF00990">
    <property type="entry name" value="GGDEF"/>
    <property type="match status" value="1"/>
</dbReference>
<keyword evidence="1" id="KW-0812">Transmembrane</keyword>
<reference evidence="3 4" key="1">
    <citation type="submission" date="2018-09" db="EMBL/GenBank/DDBJ databases">
        <title>Paenibacillus SK2017-BO5.</title>
        <authorList>
            <person name="Piskunova J.V."/>
            <person name="Dubiley S.A."/>
            <person name="Severinov K.V."/>
        </authorList>
    </citation>
    <scope>NUCLEOTIDE SEQUENCE [LARGE SCALE GENOMIC DNA]</scope>
    <source>
        <strain evidence="3 4">BO5</strain>
    </source>
</reference>
<keyword evidence="1" id="KW-0472">Membrane</keyword>
<dbReference type="EMBL" id="QYZD01000013">
    <property type="protein sequence ID" value="RJG22950.1"/>
    <property type="molecule type" value="Genomic_DNA"/>
</dbReference>
<dbReference type="NCBIfam" id="TIGR00254">
    <property type="entry name" value="GGDEF"/>
    <property type="match status" value="1"/>
</dbReference>
<dbReference type="InterPro" id="IPR029787">
    <property type="entry name" value="Nucleotide_cyclase"/>
</dbReference>
<dbReference type="GO" id="GO:0005886">
    <property type="term" value="C:plasma membrane"/>
    <property type="evidence" value="ECO:0007669"/>
    <property type="project" value="TreeGrafter"/>
</dbReference>
<evidence type="ECO:0000259" key="2">
    <source>
        <dbReference type="PROSITE" id="PS50887"/>
    </source>
</evidence>
<dbReference type="GO" id="GO:1902201">
    <property type="term" value="P:negative regulation of bacterial-type flagellum-dependent cell motility"/>
    <property type="evidence" value="ECO:0007669"/>
    <property type="project" value="TreeGrafter"/>
</dbReference>
<name>A0A3A3GFQ8_PANTH</name>
<dbReference type="PROSITE" id="PS50887">
    <property type="entry name" value="GGDEF"/>
    <property type="match status" value="1"/>
</dbReference>
<sequence length="226" mass="25687">MKYTGRIIMTAMTLCGWVALIAYLMSAKMMNPMLAVLTIMMLGVSWRCGKRYDVVKYESEIDPMTLAYNRRSADVIFQRLAGKHRKNGQKTAVFFFDVDRFKEINDTYGHNAGDRVLRLISTVLLNTSGSETAVVRWGGDEFVFMVPCSDRCELRSIRSRIMNKLALTAEQASVPFAVSYGYAVYPEEGTLLSDIVEMADRHMMRIKRSKLRCGSQDTSKMQLSLQ</sequence>